<accession>A0A9N7Z703</accession>
<dbReference type="Proteomes" id="UP001153269">
    <property type="component" value="Unassembled WGS sequence"/>
</dbReference>
<dbReference type="AlphaFoldDB" id="A0A9N7Z703"/>
<protein>
    <submittedName>
        <fullName evidence="2">Uncharacterized protein</fullName>
    </submittedName>
</protein>
<sequence length="129" mass="13994">MGKTTMELPAYCLEDDCSTPCAAAAPTISSRLKVGRSSLDAMYRWSPPRTEADRDSGGRAGRPLKERSVVYHHMDMDIQLPRLTQLGSPKWFMLIGCLGRITLESGSQSFASITSQEGGGASGDKLIQK</sequence>
<reference evidence="2" key="1">
    <citation type="submission" date="2020-03" db="EMBL/GenBank/DDBJ databases">
        <authorList>
            <person name="Weist P."/>
        </authorList>
    </citation>
    <scope>NUCLEOTIDE SEQUENCE</scope>
</reference>
<evidence type="ECO:0000313" key="3">
    <source>
        <dbReference type="Proteomes" id="UP001153269"/>
    </source>
</evidence>
<dbReference type="EMBL" id="CADEAL010004176">
    <property type="protein sequence ID" value="CAB1453555.1"/>
    <property type="molecule type" value="Genomic_DNA"/>
</dbReference>
<name>A0A9N7Z703_PLEPL</name>
<proteinExistence type="predicted"/>
<keyword evidence="3" id="KW-1185">Reference proteome</keyword>
<organism evidence="2 3">
    <name type="scientific">Pleuronectes platessa</name>
    <name type="common">European plaice</name>
    <dbReference type="NCBI Taxonomy" id="8262"/>
    <lineage>
        <taxon>Eukaryota</taxon>
        <taxon>Metazoa</taxon>
        <taxon>Chordata</taxon>
        <taxon>Craniata</taxon>
        <taxon>Vertebrata</taxon>
        <taxon>Euteleostomi</taxon>
        <taxon>Actinopterygii</taxon>
        <taxon>Neopterygii</taxon>
        <taxon>Teleostei</taxon>
        <taxon>Neoteleostei</taxon>
        <taxon>Acanthomorphata</taxon>
        <taxon>Carangaria</taxon>
        <taxon>Pleuronectiformes</taxon>
        <taxon>Pleuronectoidei</taxon>
        <taxon>Pleuronectidae</taxon>
        <taxon>Pleuronectes</taxon>
    </lineage>
</organism>
<evidence type="ECO:0000313" key="2">
    <source>
        <dbReference type="EMBL" id="CAB1453555.1"/>
    </source>
</evidence>
<comment type="caution">
    <text evidence="2">The sequence shown here is derived from an EMBL/GenBank/DDBJ whole genome shotgun (WGS) entry which is preliminary data.</text>
</comment>
<evidence type="ECO:0000256" key="1">
    <source>
        <dbReference type="SAM" id="MobiDB-lite"/>
    </source>
</evidence>
<gene>
    <name evidence="2" type="ORF">PLEPLA_LOCUS41309</name>
</gene>
<feature type="region of interest" description="Disordered" evidence="1">
    <location>
        <begin position="110"/>
        <end position="129"/>
    </location>
</feature>